<dbReference type="InterPro" id="IPR036291">
    <property type="entry name" value="NAD(P)-bd_dom_sf"/>
</dbReference>
<dbReference type="Gene3D" id="3.90.25.10">
    <property type="entry name" value="UDP-galactose 4-epimerase, domain 1"/>
    <property type="match status" value="1"/>
</dbReference>
<proteinExistence type="inferred from homology"/>
<dbReference type="Gene3D" id="3.40.50.720">
    <property type="entry name" value="NAD(P)-binding Rossmann-like Domain"/>
    <property type="match status" value="1"/>
</dbReference>
<comment type="similarity">
    <text evidence="1">Belongs to the NmrA-type oxidoreductase family.</text>
</comment>
<name>A0A3M7MG34_9PLEO</name>
<organism evidence="4 5">
    <name type="scientific">Pyrenophora seminiperda CCB06</name>
    <dbReference type="NCBI Taxonomy" id="1302712"/>
    <lineage>
        <taxon>Eukaryota</taxon>
        <taxon>Fungi</taxon>
        <taxon>Dikarya</taxon>
        <taxon>Ascomycota</taxon>
        <taxon>Pezizomycotina</taxon>
        <taxon>Dothideomycetes</taxon>
        <taxon>Pleosporomycetidae</taxon>
        <taxon>Pleosporales</taxon>
        <taxon>Pleosporineae</taxon>
        <taxon>Pleosporaceae</taxon>
        <taxon>Pyrenophora</taxon>
    </lineage>
</organism>
<feature type="domain" description="NmrA-like" evidence="3">
    <location>
        <begin position="2"/>
        <end position="279"/>
    </location>
</feature>
<dbReference type="AlphaFoldDB" id="A0A3M7MG34"/>
<dbReference type="InterPro" id="IPR051164">
    <property type="entry name" value="NmrA-like_oxidored"/>
</dbReference>
<evidence type="ECO:0000259" key="3">
    <source>
        <dbReference type="Pfam" id="PF05368"/>
    </source>
</evidence>
<dbReference type="GO" id="GO:0005634">
    <property type="term" value="C:nucleus"/>
    <property type="evidence" value="ECO:0007669"/>
    <property type="project" value="TreeGrafter"/>
</dbReference>
<dbReference type="SUPFAM" id="SSF51735">
    <property type="entry name" value="NAD(P)-binding Rossmann-fold domains"/>
    <property type="match status" value="1"/>
</dbReference>
<dbReference type="Pfam" id="PF05368">
    <property type="entry name" value="NmrA"/>
    <property type="match status" value="1"/>
</dbReference>
<dbReference type="PANTHER" id="PTHR42748">
    <property type="entry name" value="NITROGEN METABOLITE REPRESSION PROTEIN NMRA FAMILY MEMBER"/>
    <property type="match status" value="1"/>
</dbReference>
<dbReference type="Proteomes" id="UP000265663">
    <property type="component" value="Unassembled WGS sequence"/>
</dbReference>
<evidence type="ECO:0000313" key="4">
    <source>
        <dbReference type="EMBL" id="RMZ73392.1"/>
    </source>
</evidence>
<gene>
    <name evidence="4" type="ORF">GMOD_00007899</name>
</gene>
<reference evidence="4 5" key="1">
    <citation type="journal article" date="2014" name="PLoS ONE">
        <title>De novo Genome Assembly of the Fungal Plant Pathogen Pyrenophora semeniperda.</title>
        <authorList>
            <person name="Soliai M.M."/>
            <person name="Meyer S.E."/>
            <person name="Udall J.A."/>
            <person name="Elzinga D.E."/>
            <person name="Hermansen R.A."/>
            <person name="Bodily P.M."/>
            <person name="Hart A.A."/>
            <person name="Coleman C.E."/>
        </authorList>
    </citation>
    <scope>NUCLEOTIDE SEQUENCE [LARGE SCALE GENOMIC DNA]</scope>
    <source>
        <strain evidence="4 5">CCB06</strain>
        <tissue evidence="4">Mycelium</tissue>
    </source>
</reference>
<evidence type="ECO:0000313" key="5">
    <source>
        <dbReference type="Proteomes" id="UP000265663"/>
    </source>
</evidence>
<sequence>MKTILVTGATGKQGGSVIDALLKANAPYEILALTRDAQSASSKRLLAKSSTIKLITGNLDATEDVFSKAKKVTKTPIWGVFSVQPVGKNETAQGKALVDASLKHGVSHFVYTSVDRGVNSDTDPTNVPHFITKYNIEQHLFSKAKDSKMTYTVLRPVGFLDNVTPDFFGKIFTTSWAVKLPKTQKLPLVATSDIGEFAAQALLKHQDATFRNKSISLSSEALSFEELNAIFEKTTGEKLPMTYGPVARVVLGLARELGIMFNWFRDVGFAANFDECKAIHPEMKGLEKWLETESVWKKN</sequence>
<keyword evidence="5" id="KW-1185">Reference proteome</keyword>
<accession>A0A3M7MG34</accession>
<dbReference type="InterPro" id="IPR008030">
    <property type="entry name" value="NmrA-like"/>
</dbReference>
<dbReference type="OrthoDB" id="9997102at2759"/>
<dbReference type="PANTHER" id="PTHR42748:SF7">
    <property type="entry name" value="NMRA LIKE REDOX SENSOR 1-RELATED"/>
    <property type="match status" value="1"/>
</dbReference>
<evidence type="ECO:0000256" key="2">
    <source>
        <dbReference type="ARBA" id="ARBA00022857"/>
    </source>
</evidence>
<keyword evidence="2" id="KW-0521">NADP</keyword>
<protein>
    <recommendedName>
        <fullName evidence="3">NmrA-like domain-containing protein</fullName>
    </recommendedName>
</protein>
<dbReference type="EMBL" id="KE747840">
    <property type="protein sequence ID" value="RMZ73392.1"/>
    <property type="molecule type" value="Genomic_DNA"/>
</dbReference>
<evidence type="ECO:0000256" key="1">
    <source>
        <dbReference type="ARBA" id="ARBA00006328"/>
    </source>
</evidence>